<accession>A0ABN2G7X9</accession>
<dbReference type="Gene3D" id="3.30.1380.10">
    <property type="match status" value="1"/>
</dbReference>
<feature type="domain" description="D-alanyl-D-alanine carboxypeptidase-like core" evidence="2">
    <location>
        <begin position="79"/>
        <end position="146"/>
    </location>
</feature>
<dbReference type="RefSeq" id="WP_163566622.1">
    <property type="nucleotide sequence ID" value="NZ_BAAANY010000005.1"/>
</dbReference>
<evidence type="ECO:0000256" key="1">
    <source>
        <dbReference type="SAM" id="MobiDB-lite"/>
    </source>
</evidence>
<dbReference type="Proteomes" id="UP001500618">
    <property type="component" value="Unassembled WGS sequence"/>
</dbReference>
<reference evidence="3 4" key="1">
    <citation type="journal article" date="2019" name="Int. J. Syst. Evol. Microbiol.">
        <title>The Global Catalogue of Microorganisms (GCM) 10K type strain sequencing project: providing services to taxonomists for standard genome sequencing and annotation.</title>
        <authorList>
            <consortium name="The Broad Institute Genomics Platform"/>
            <consortium name="The Broad Institute Genome Sequencing Center for Infectious Disease"/>
            <person name="Wu L."/>
            <person name="Ma J."/>
        </authorList>
    </citation>
    <scope>NUCLEOTIDE SEQUENCE [LARGE SCALE GENOMIC DNA]</scope>
    <source>
        <strain evidence="3 4">JCM 14718</strain>
    </source>
</reference>
<keyword evidence="4" id="KW-1185">Reference proteome</keyword>
<dbReference type="InterPro" id="IPR003709">
    <property type="entry name" value="VanY-like_core_dom"/>
</dbReference>
<dbReference type="CDD" id="cd14846">
    <property type="entry name" value="Peptidase_M15_like"/>
    <property type="match status" value="1"/>
</dbReference>
<dbReference type="EMBL" id="BAAANY010000005">
    <property type="protein sequence ID" value="GAA1666833.1"/>
    <property type="molecule type" value="Genomic_DNA"/>
</dbReference>
<dbReference type="NCBIfam" id="NF000086">
    <property type="entry name" value="vanY_far"/>
    <property type="match status" value="1"/>
</dbReference>
<organism evidence="3 4">
    <name type="scientific">Fodinicola feengrottensis</name>
    <dbReference type="NCBI Taxonomy" id="435914"/>
    <lineage>
        <taxon>Bacteria</taxon>
        <taxon>Bacillati</taxon>
        <taxon>Actinomycetota</taxon>
        <taxon>Actinomycetes</taxon>
        <taxon>Mycobacteriales</taxon>
        <taxon>Fodinicola</taxon>
    </lineage>
</organism>
<dbReference type="SUPFAM" id="SSF55166">
    <property type="entry name" value="Hedgehog/DD-peptidase"/>
    <property type="match status" value="1"/>
</dbReference>
<dbReference type="InterPro" id="IPR009045">
    <property type="entry name" value="Zn_M74/Hedgehog-like"/>
</dbReference>
<name>A0ABN2G7X9_9ACTN</name>
<evidence type="ECO:0000313" key="3">
    <source>
        <dbReference type="EMBL" id="GAA1666833.1"/>
    </source>
</evidence>
<dbReference type="Pfam" id="PF02557">
    <property type="entry name" value="VanY"/>
    <property type="match status" value="1"/>
</dbReference>
<protein>
    <recommendedName>
        <fullName evidence="2">D-alanyl-D-alanine carboxypeptidase-like core domain-containing protein</fullName>
    </recommendedName>
</protein>
<gene>
    <name evidence="3" type="ORF">GCM10009765_15400</name>
</gene>
<feature type="region of interest" description="Disordered" evidence="1">
    <location>
        <begin position="163"/>
        <end position="194"/>
    </location>
</feature>
<sequence length="194" mass="21900">MTVLAARPGRLRDRLFEAVTNVLAILLLPIAFVRRPGNAAQLACQWALGLRFPAENLDGLTVLAKAAFQAARTDAFWCDGQLIGLTSGHRDAAEQHQLFNDEVVRTGSVSAARRHVLPPEESTHVKGIAMDVRPVEGARWLEDNGWRYDLYRTYDNEWWHFEHRPQNPGQAPRRLPHPGWTSRPYLVSSGETTR</sequence>
<evidence type="ECO:0000313" key="4">
    <source>
        <dbReference type="Proteomes" id="UP001500618"/>
    </source>
</evidence>
<proteinExistence type="predicted"/>
<evidence type="ECO:0000259" key="2">
    <source>
        <dbReference type="Pfam" id="PF02557"/>
    </source>
</evidence>
<comment type="caution">
    <text evidence="3">The sequence shown here is derived from an EMBL/GenBank/DDBJ whole genome shotgun (WGS) entry which is preliminary data.</text>
</comment>